<dbReference type="PROSITE" id="PS00211">
    <property type="entry name" value="ABC_TRANSPORTER_1"/>
    <property type="match status" value="1"/>
</dbReference>
<protein>
    <submittedName>
        <fullName evidence="6">ABC transporter ATP-binding protein</fullName>
    </submittedName>
</protein>
<dbReference type="PANTHER" id="PTHR43776:SF7">
    <property type="entry name" value="D,D-DIPEPTIDE TRANSPORT ATP-BINDING PROTEIN DDPF-RELATED"/>
    <property type="match status" value="1"/>
</dbReference>
<gene>
    <name evidence="6" type="ORF">IAA63_00485</name>
</gene>
<name>A0A9D1NST7_9FIRM</name>
<dbReference type="InterPro" id="IPR027417">
    <property type="entry name" value="P-loop_NTPase"/>
</dbReference>
<dbReference type="GO" id="GO:0055085">
    <property type="term" value="P:transmembrane transport"/>
    <property type="evidence" value="ECO:0007669"/>
    <property type="project" value="UniProtKB-ARBA"/>
</dbReference>
<evidence type="ECO:0000256" key="1">
    <source>
        <dbReference type="ARBA" id="ARBA00005417"/>
    </source>
</evidence>
<dbReference type="AlphaFoldDB" id="A0A9D1NST7"/>
<dbReference type="GO" id="GO:0016887">
    <property type="term" value="F:ATP hydrolysis activity"/>
    <property type="evidence" value="ECO:0007669"/>
    <property type="project" value="InterPro"/>
</dbReference>
<reference evidence="6" key="1">
    <citation type="submission" date="2020-10" db="EMBL/GenBank/DDBJ databases">
        <authorList>
            <person name="Gilroy R."/>
        </authorList>
    </citation>
    <scope>NUCLEOTIDE SEQUENCE</scope>
    <source>
        <strain evidence="6">ChiBcec2-4451</strain>
    </source>
</reference>
<keyword evidence="4 6" id="KW-0067">ATP-binding</keyword>
<keyword evidence="3" id="KW-0547">Nucleotide-binding</keyword>
<sequence length="252" mass="27829">MEPILEVRNLTVKFEEGSQKELTAVNGVSFCLYPHETLGIVGESGSGKSTIARAVTRLVKISEGEILLKGRDITHVKGKALRDIYRSLQMVFQSPAASFDPRRTLGDGIGESLRNCGMGKARRDEAAEKLLLSCGLPEEFAHRYPHEVSGGQCQRAAIARALAVEPEILICDEATSALDVTVQAQVMELLTRLRQQHRMSCLFISHDLALVQSFCDRVLVMKDGRLVEEGTPDQVILRPKEAYTKRLVDAVL</sequence>
<dbReference type="InterPro" id="IPR017871">
    <property type="entry name" value="ABC_transporter-like_CS"/>
</dbReference>
<dbReference type="PANTHER" id="PTHR43776">
    <property type="entry name" value="TRANSPORT ATP-BINDING PROTEIN"/>
    <property type="match status" value="1"/>
</dbReference>
<comment type="similarity">
    <text evidence="1">Belongs to the ABC transporter superfamily.</text>
</comment>
<reference evidence="6" key="2">
    <citation type="journal article" date="2021" name="PeerJ">
        <title>Extensive microbial diversity within the chicken gut microbiome revealed by metagenomics and culture.</title>
        <authorList>
            <person name="Gilroy R."/>
            <person name="Ravi A."/>
            <person name="Getino M."/>
            <person name="Pursley I."/>
            <person name="Horton D.L."/>
            <person name="Alikhan N.F."/>
            <person name="Baker D."/>
            <person name="Gharbi K."/>
            <person name="Hall N."/>
            <person name="Watson M."/>
            <person name="Adriaenssens E.M."/>
            <person name="Foster-Nyarko E."/>
            <person name="Jarju S."/>
            <person name="Secka A."/>
            <person name="Antonio M."/>
            <person name="Oren A."/>
            <person name="Chaudhuri R.R."/>
            <person name="La Ragione R."/>
            <person name="Hildebrand F."/>
            <person name="Pallen M.J."/>
        </authorList>
    </citation>
    <scope>NUCLEOTIDE SEQUENCE</scope>
    <source>
        <strain evidence="6">ChiBcec2-4451</strain>
    </source>
</reference>
<evidence type="ECO:0000259" key="5">
    <source>
        <dbReference type="PROSITE" id="PS50893"/>
    </source>
</evidence>
<comment type="caution">
    <text evidence="6">The sequence shown here is derived from an EMBL/GenBank/DDBJ whole genome shotgun (WGS) entry which is preliminary data.</text>
</comment>
<proteinExistence type="inferred from homology"/>
<dbReference type="SUPFAM" id="SSF52540">
    <property type="entry name" value="P-loop containing nucleoside triphosphate hydrolases"/>
    <property type="match status" value="1"/>
</dbReference>
<dbReference type="Proteomes" id="UP000886723">
    <property type="component" value="Unassembled WGS sequence"/>
</dbReference>
<dbReference type="GO" id="GO:0005524">
    <property type="term" value="F:ATP binding"/>
    <property type="evidence" value="ECO:0007669"/>
    <property type="project" value="UniProtKB-KW"/>
</dbReference>
<dbReference type="EMBL" id="DVON01000011">
    <property type="protein sequence ID" value="HIV11601.1"/>
    <property type="molecule type" value="Genomic_DNA"/>
</dbReference>
<dbReference type="InterPro" id="IPR003439">
    <property type="entry name" value="ABC_transporter-like_ATP-bd"/>
</dbReference>
<evidence type="ECO:0000256" key="3">
    <source>
        <dbReference type="ARBA" id="ARBA00022741"/>
    </source>
</evidence>
<organism evidence="6 7">
    <name type="scientific">Candidatus Pullilachnospira stercoravium</name>
    <dbReference type="NCBI Taxonomy" id="2840913"/>
    <lineage>
        <taxon>Bacteria</taxon>
        <taxon>Bacillati</taxon>
        <taxon>Bacillota</taxon>
        <taxon>Clostridia</taxon>
        <taxon>Lachnospirales</taxon>
        <taxon>Lachnospiraceae</taxon>
        <taxon>Lachnospiraceae incertae sedis</taxon>
        <taxon>Candidatus Pullilachnospira</taxon>
    </lineage>
</organism>
<dbReference type="InterPro" id="IPR050319">
    <property type="entry name" value="ABC_transp_ATP-bind"/>
</dbReference>
<keyword evidence="2" id="KW-0813">Transport</keyword>
<dbReference type="Pfam" id="PF00005">
    <property type="entry name" value="ABC_tran"/>
    <property type="match status" value="1"/>
</dbReference>
<dbReference type="InterPro" id="IPR003593">
    <property type="entry name" value="AAA+_ATPase"/>
</dbReference>
<dbReference type="Gene3D" id="3.40.50.300">
    <property type="entry name" value="P-loop containing nucleotide triphosphate hydrolases"/>
    <property type="match status" value="1"/>
</dbReference>
<feature type="domain" description="ABC transporter" evidence="5">
    <location>
        <begin position="5"/>
        <end position="248"/>
    </location>
</feature>
<evidence type="ECO:0000313" key="7">
    <source>
        <dbReference type="Proteomes" id="UP000886723"/>
    </source>
</evidence>
<evidence type="ECO:0000256" key="4">
    <source>
        <dbReference type="ARBA" id="ARBA00022840"/>
    </source>
</evidence>
<evidence type="ECO:0000256" key="2">
    <source>
        <dbReference type="ARBA" id="ARBA00022448"/>
    </source>
</evidence>
<dbReference type="CDD" id="cd03257">
    <property type="entry name" value="ABC_NikE_OppD_transporters"/>
    <property type="match status" value="1"/>
</dbReference>
<evidence type="ECO:0000313" key="6">
    <source>
        <dbReference type="EMBL" id="HIV11601.1"/>
    </source>
</evidence>
<accession>A0A9D1NST7</accession>
<dbReference type="SMART" id="SM00382">
    <property type="entry name" value="AAA"/>
    <property type="match status" value="1"/>
</dbReference>
<dbReference type="PROSITE" id="PS50893">
    <property type="entry name" value="ABC_TRANSPORTER_2"/>
    <property type="match status" value="1"/>
</dbReference>